<organism evidence="9 10">
    <name type="scientific">Reticulomyxa filosa</name>
    <dbReference type="NCBI Taxonomy" id="46433"/>
    <lineage>
        <taxon>Eukaryota</taxon>
        <taxon>Sar</taxon>
        <taxon>Rhizaria</taxon>
        <taxon>Retaria</taxon>
        <taxon>Foraminifera</taxon>
        <taxon>Monothalamids</taxon>
        <taxon>Reticulomyxidae</taxon>
        <taxon>Reticulomyxa</taxon>
    </lineage>
</organism>
<dbReference type="Gene3D" id="3.10.20.90">
    <property type="entry name" value="Phosphatidylinositol 3-kinase Catalytic Subunit, Chain A, domain 1"/>
    <property type="match status" value="1"/>
</dbReference>
<feature type="transmembrane region" description="Helical" evidence="7">
    <location>
        <begin position="66"/>
        <end position="87"/>
    </location>
</feature>
<evidence type="ECO:0000313" key="9">
    <source>
        <dbReference type="EMBL" id="ETO23998.1"/>
    </source>
</evidence>
<dbReference type="PROSITE" id="PS50053">
    <property type="entry name" value="UBIQUITIN_2"/>
    <property type="match status" value="1"/>
</dbReference>
<evidence type="ECO:0000313" key="10">
    <source>
        <dbReference type="Proteomes" id="UP000023152"/>
    </source>
</evidence>
<protein>
    <recommendedName>
        <fullName evidence="8">Ubiquitin-like domain-containing protein</fullName>
    </recommendedName>
</protein>
<dbReference type="SMART" id="SM00213">
    <property type="entry name" value="UBQ"/>
    <property type="match status" value="1"/>
</dbReference>
<evidence type="ECO:0000256" key="7">
    <source>
        <dbReference type="SAM" id="Phobius"/>
    </source>
</evidence>
<comment type="caution">
    <text evidence="9">The sequence shown here is derived from an EMBL/GenBank/DDBJ whole genome shotgun (WGS) entry which is preliminary data.</text>
</comment>
<evidence type="ECO:0000259" key="8">
    <source>
        <dbReference type="PROSITE" id="PS50053"/>
    </source>
</evidence>
<dbReference type="OrthoDB" id="263957at2759"/>
<comment type="subcellular location">
    <subcellularLocation>
        <location evidence="1">Cell membrane</location>
        <topology evidence="1">Multi-pass membrane protein</topology>
    </subcellularLocation>
</comment>
<sequence>MLSFLPLKQEQIIIWECLFSILALISVKMFSLYEMRLISFLLFEVCVGSYWCSSSTLRSIYIPNEVRVTIVTIFRMPLNLIVLTVLYGVNAYKSFDAWIVTYLLLLLAMFAAFRLYTLSPNEGKKAEYNFIYKLTFAFVCFQKYLIQFWKETFCRKHDRIAKFVFKKFLASSHFCLIFSLHSKKDSFIRKMTAYDMTPLDVADQIVVRVQVTSSIGTQTGEIRMHRQGTVSELREEIYGKLGIPVEKQSLEFDGINLNEADKTTVLSQLGLKERSIIKLARLDGEEVILDPSMSELSPAKNLNETQKMINPDRDVVPVDFVQEVVNENDLVEEQPQITAIEVQAPPPEVNMVMINVAV</sequence>
<dbReference type="EMBL" id="ASPP01009530">
    <property type="protein sequence ID" value="ETO23998.1"/>
    <property type="molecule type" value="Genomic_DNA"/>
</dbReference>
<evidence type="ECO:0000256" key="2">
    <source>
        <dbReference type="ARBA" id="ARBA00022448"/>
    </source>
</evidence>
<dbReference type="InterPro" id="IPR008509">
    <property type="entry name" value="MOT2/MFSD5"/>
</dbReference>
<feature type="transmembrane region" description="Helical" evidence="7">
    <location>
        <begin position="99"/>
        <end position="118"/>
    </location>
</feature>
<dbReference type="CDD" id="cd17039">
    <property type="entry name" value="Ubl_ubiquitin_like"/>
    <property type="match status" value="1"/>
</dbReference>
<evidence type="ECO:0000256" key="6">
    <source>
        <dbReference type="ARBA" id="ARBA00023136"/>
    </source>
</evidence>
<feature type="transmembrane region" description="Helical" evidence="7">
    <location>
        <begin position="12"/>
        <end position="31"/>
    </location>
</feature>
<dbReference type="InterPro" id="IPR000626">
    <property type="entry name" value="Ubiquitin-like_dom"/>
</dbReference>
<keyword evidence="5 7" id="KW-1133">Transmembrane helix</keyword>
<name>X6NDM5_RETFI</name>
<evidence type="ECO:0000256" key="1">
    <source>
        <dbReference type="ARBA" id="ARBA00004651"/>
    </source>
</evidence>
<dbReference type="Pfam" id="PF00240">
    <property type="entry name" value="ubiquitin"/>
    <property type="match status" value="1"/>
</dbReference>
<dbReference type="PANTHER" id="PTHR23516:SF1">
    <property type="entry name" value="MOLYBDATE-ANION TRANSPORTER"/>
    <property type="match status" value="1"/>
</dbReference>
<reference evidence="9 10" key="1">
    <citation type="journal article" date="2013" name="Curr. Biol.">
        <title>The Genome of the Foraminiferan Reticulomyxa filosa.</title>
        <authorList>
            <person name="Glockner G."/>
            <person name="Hulsmann N."/>
            <person name="Schleicher M."/>
            <person name="Noegel A.A."/>
            <person name="Eichinger L."/>
            <person name="Gallinger C."/>
            <person name="Pawlowski J."/>
            <person name="Sierra R."/>
            <person name="Euteneuer U."/>
            <person name="Pillet L."/>
            <person name="Moustafa A."/>
            <person name="Platzer M."/>
            <person name="Groth M."/>
            <person name="Szafranski K."/>
            <person name="Schliwa M."/>
        </authorList>
    </citation>
    <scope>NUCLEOTIDE SEQUENCE [LARGE SCALE GENOMIC DNA]</scope>
</reference>
<evidence type="ECO:0000256" key="5">
    <source>
        <dbReference type="ARBA" id="ARBA00022989"/>
    </source>
</evidence>
<keyword evidence="10" id="KW-1185">Reference proteome</keyword>
<keyword evidence="2" id="KW-0813">Transport</keyword>
<evidence type="ECO:0000256" key="3">
    <source>
        <dbReference type="ARBA" id="ARBA00022475"/>
    </source>
</evidence>
<dbReference type="GO" id="GO:0005886">
    <property type="term" value="C:plasma membrane"/>
    <property type="evidence" value="ECO:0007669"/>
    <property type="project" value="UniProtKB-SubCell"/>
</dbReference>
<dbReference type="InterPro" id="IPR029071">
    <property type="entry name" value="Ubiquitin-like_domsf"/>
</dbReference>
<dbReference type="AlphaFoldDB" id="X6NDM5"/>
<dbReference type="GO" id="GO:0015098">
    <property type="term" value="F:molybdate ion transmembrane transporter activity"/>
    <property type="evidence" value="ECO:0007669"/>
    <property type="project" value="InterPro"/>
</dbReference>
<gene>
    <name evidence="9" type="ORF">RFI_13160</name>
</gene>
<accession>X6NDM5</accession>
<keyword evidence="3" id="KW-1003">Cell membrane</keyword>
<dbReference type="SUPFAM" id="SSF54236">
    <property type="entry name" value="Ubiquitin-like"/>
    <property type="match status" value="1"/>
</dbReference>
<dbReference type="Proteomes" id="UP000023152">
    <property type="component" value="Unassembled WGS sequence"/>
</dbReference>
<keyword evidence="4 7" id="KW-0812">Transmembrane</keyword>
<evidence type="ECO:0000256" key="4">
    <source>
        <dbReference type="ARBA" id="ARBA00022692"/>
    </source>
</evidence>
<dbReference type="PANTHER" id="PTHR23516">
    <property type="entry name" value="SAM (S-ADENOSYL METHIONINE) TRANSPORTER"/>
    <property type="match status" value="1"/>
</dbReference>
<proteinExistence type="predicted"/>
<keyword evidence="6 7" id="KW-0472">Membrane</keyword>
<feature type="domain" description="Ubiquitin-like" evidence="8">
    <location>
        <begin position="205"/>
        <end position="279"/>
    </location>
</feature>
<feature type="transmembrane region" description="Helical" evidence="7">
    <location>
        <begin position="37"/>
        <end position="54"/>
    </location>
</feature>